<name>A0A0A9D4F4_ARUDO</name>
<reference evidence="2" key="1">
    <citation type="submission" date="2014-09" db="EMBL/GenBank/DDBJ databases">
        <authorList>
            <person name="Magalhaes I.L.F."/>
            <person name="Oliveira U."/>
            <person name="Santos F.R."/>
            <person name="Vidigal T.H.D.A."/>
            <person name="Brescovit A.D."/>
            <person name="Santos A.J."/>
        </authorList>
    </citation>
    <scope>NUCLEOTIDE SEQUENCE</scope>
    <source>
        <tissue evidence="2">Shoot tissue taken approximately 20 cm above the soil surface</tissue>
    </source>
</reference>
<dbReference type="AlphaFoldDB" id="A0A0A9D4F4"/>
<feature type="compositionally biased region" description="Low complexity" evidence="1">
    <location>
        <begin position="52"/>
        <end position="67"/>
    </location>
</feature>
<reference evidence="2" key="2">
    <citation type="journal article" date="2015" name="Data Brief">
        <title>Shoot transcriptome of the giant reed, Arundo donax.</title>
        <authorList>
            <person name="Barrero R.A."/>
            <person name="Guerrero F.D."/>
            <person name="Moolhuijzen P."/>
            <person name="Goolsby J.A."/>
            <person name="Tidwell J."/>
            <person name="Bellgard S.E."/>
            <person name="Bellgard M.I."/>
        </authorList>
    </citation>
    <scope>NUCLEOTIDE SEQUENCE</scope>
    <source>
        <tissue evidence="2">Shoot tissue taken approximately 20 cm above the soil surface</tissue>
    </source>
</reference>
<protein>
    <submittedName>
        <fullName evidence="2">Uncharacterized protein</fullName>
    </submittedName>
</protein>
<evidence type="ECO:0000313" key="2">
    <source>
        <dbReference type="EMBL" id="JAD80535.1"/>
    </source>
</evidence>
<organism evidence="2">
    <name type="scientific">Arundo donax</name>
    <name type="common">Giant reed</name>
    <name type="synonym">Donax arundinaceus</name>
    <dbReference type="NCBI Taxonomy" id="35708"/>
    <lineage>
        <taxon>Eukaryota</taxon>
        <taxon>Viridiplantae</taxon>
        <taxon>Streptophyta</taxon>
        <taxon>Embryophyta</taxon>
        <taxon>Tracheophyta</taxon>
        <taxon>Spermatophyta</taxon>
        <taxon>Magnoliopsida</taxon>
        <taxon>Liliopsida</taxon>
        <taxon>Poales</taxon>
        <taxon>Poaceae</taxon>
        <taxon>PACMAD clade</taxon>
        <taxon>Arundinoideae</taxon>
        <taxon>Arundineae</taxon>
        <taxon>Arundo</taxon>
    </lineage>
</organism>
<dbReference type="EMBL" id="GBRH01217360">
    <property type="protein sequence ID" value="JAD80535.1"/>
    <property type="molecule type" value="Transcribed_RNA"/>
</dbReference>
<proteinExistence type="predicted"/>
<feature type="region of interest" description="Disordered" evidence="1">
    <location>
        <begin position="21"/>
        <end position="83"/>
    </location>
</feature>
<evidence type="ECO:0000256" key="1">
    <source>
        <dbReference type="SAM" id="MobiDB-lite"/>
    </source>
</evidence>
<sequence length="97" mass="10399">MNMDLQLRWCGTRSPETSLAFQPSPCRLGTTGSGSPWGCSSSAGRGRRRRCCTSPTPCRRPAPRTAGSPRCASTSSGKTSSGVMWKEDSVFQSLQLV</sequence>
<accession>A0A0A9D4F4</accession>
<feature type="compositionally biased region" description="Polar residues" evidence="1">
    <location>
        <begin position="71"/>
        <end position="82"/>
    </location>
</feature>